<dbReference type="InterPro" id="IPR041588">
    <property type="entry name" value="Integrase_H2C2"/>
</dbReference>
<evidence type="ECO:0000256" key="4">
    <source>
        <dbReference type="ARBA" id="ARBA00022759"/>
    </source>
</evidence>
<dbReference type="CDD" id="cd09273">
    <property type="entry name" value="RNase_HI_RT_Bel"/>
    <property type="match status" value="1"/>
</dbReference>
<protein>
    <submittedName>
        <fullName evidence="10">Uncharacterized protein</fullName>
    </submittedName>
</protein>
<keyword evidence="5" id="KW-0378">Hydrolase</keyword>
<dbReference type="PANTHER" id="PTHR41694">
    <property type="entry name" value="ENDOGENOUS RETROVIRUS GROUP K MEMBER POL PROTEIN"/>
    <property type="match status" value="1"/>
</dbReference>
<keyword evidence="4" id="KW-0255">Endonuclease</keyword>
<reference evidence="11" key="1">
    <citation type="journal article" date="2006" name="Science">
        <title>Ancient noncoding elements conserved in the human genome.</title>
        <authorList>
            <person name="Venkatesh B."/>
            <person name="Kirkness E.F."/>
            <person name="Loh Y.H."/>
            <person name="Halpern A.L."/>
            <person name="Lee A.P."/>
            <person name="Johnson J."/>
            <person name="Dandona N."/>
            <person name="Viswanathan L.D."/>
            <person name="Tay A."/>
            <person name="Venter J.C."/>
            <person name="Strausberg R.L."/>
            <person name="Brenner S."/>
        </authorList>
    </citation>
    <scope>NUCLEOTIDE SEQUENCE [LARGE SCALE GENOMIC DNA]</scope>
</reference>
<dbReference type="GO" id="GO:0003964">
    <property type="term" value="F:RNA-directed DNA polymerase activity"/>
    <property type="evidence" value="ECO:0007669"/>
    <property type="project" value="UniProtKB-KW"/>
</dbReference>
<dbReference type="InterPro" id="IPR036397">
    <property type="entry name" value="RNaseH_sf"/>
</dbReference>
<reference evidence="11" key="3">
    <citation type="journal article" date="2014" name="Nature">
        <title>Elephant shark genome provides unique insights into gnathostome evolution.</title>
        <authorList>
            <consortium name="International Elephant Shark Genome Sequencing Consortium"/>
            <person name="Venkatesh B."/>
            <person name="Lee A.P."/>
            <person name="Ravi V."/>
            <person name="Maurya A.K."/>
            <person name="Lian M.M."/>
            <person name="Swann J.B."/>
            <person name="Ohta Y."/>
            <person name="Flajnik M.F."/>
            <person name="Sutoh Y."/>
            <person name="Kasahara M."/>
            <person name="Hoon S."/>
            <person name="Gangu V."/>
            <person name="Roy S.W."/>
            <person name="Irimia M."/>
            <person name="Korzh V."/>
            <person name="Kondrychyn I."/>
            <person name="Lim Z.W."/>
            <person name="Tay B.H."/>
            <person name="Tohari S."/>
            <person name="Kong K.W."/>
            <person name="Ho S."/>
            <person name="Lorente-Galdos B."/>
            <person name="Quilez J."/>
            <person name="Marques-Bonet T."/>
            <person name="Raney B.J."/>
            <person name="Ingham P.W."/>
            <person name="Tay A."/>
            <person name="Hillier L.W."/>
            <person name="Minx P."/>
            <person name="Boehm T."/>
            <person name="Wilson R.K."/>
            <person name="Brenner S."/>
            <person name="Warren W.C."/>
        </authorList>
    </citation>
    <scope>NUCLEOTIDE SEQUENCE [LARGE SCALE GENOMIC DNA]</scope>
</reference>
<dbReference type="Gene3D" id="1.10.340.70">
    <property type="match status" value="1"/>
</dbReference>
<dbReference type="AlphaFoldDB" id="A0A4W3GWV8"/>
<dbReference type="Ensembl" id="ENSCMIT00000007676.1">
    <property type="protein sequence ID" value="ENSCMIP00000007452.1"/>
    <property type="gene ID" value="ENSCMIG00000004094.1"/>
</dbReference>
<dbReference type="InParanoid" id="A0A4W3GWV8"/>
<dbReference type="InterPro" id="IPR002156">
    <property type="entry name" value="RNaseH_domain"/>
</dbReference>
<evidence type="ECO:0000256" key="1">
    <source>
        <dbReference type="ARBA" id="ARBA00022679"/>
    </source>
</evidence>
<name>A0A4W3GWV8_CALMI</name>
<sequence>MGKCDGSNLQSRHADSQDGIRKAGWAVTTLSSVEGSGCHPAGTSAQQAELRALTEACNLAEGKTVNIYTDSRYAFGVAHDFGSIWRCRRYLTVTGTPIRNGKEVQTLLEAMSKPSKAAILKCKAHTKENADEAKGNAKADEAAKRAAERTPQTDEDSCRIRSLEIKSLRAEIAKMQAECSKEEIWTWMEEGMHLGSDGIWRQRDTQRTVAPQSLMAFLAQQIHSWEHLAPQQMVARFARHWWGKGFKKHAQNVADRCVPCQKINPGPITVMSQIRPSAPMGPFQEIQVDYISLPKSRGFSDVLVIVDRFSRWVEATPVRKATATQTAKILCKDYIPRWGLPSSIDSGQGTRFTGAVYQEVCRILNIKWSLHCPYHPQSTGQVEREIGQIPATEYPKAPSVTNCAL</sequence>
<feature type="domain" description="RNase H type-1" evidence="8">
    <location>
        <begin position="1"/>
        <end position="148"/>
    </location>
</feature>
<reference evidence="10" key="4">
    <citation type="submission" date="2025-08" db="UniProtKB">
        <authorList>
            <consortium name="Ensembl"/>
        </authorList>
    </citation>
    <scope>IDENTIFICATION</scope>
</reference>
<dbReference type="Pfam" id="PF00665">
    <property type="entry name" value="rve"/>
    <property type="match status" value="1"/>
</dbReference>
<reference evidence="11" key="2">
    <citation type="journal article" date="2007" name="PLoS Biol.">
        <title>Survey sequencing and comparative analysis of the elephant shark (Callorhinchus milii) genome.</title>
        <authorList>
            <person name="Venkatesh B."/>
            <person name="Kirkness E.F."/>
            <person name="Loh Y.H."/>
            <person name="Halpern A.L."/>
            <person name="Lee A.P."/>
            <person name="Johnson J."/>
            <person name="Dandona N."/>
            <person name="Viswanathan L.D."/>
            <person name="Tay A."/>
            <person name="Venter J.C."/>
            <person name="Strausberg R.L."/>
            <person name="Brenner S."/>
        </authorList>
    </citation>
    <scope>NUCLEOTIDE SEQUENCE [LARGE SCALE GENOMIC DNA]</scope>
</reference>
<reference evidence="10" key="5">
    <citation type="submission" date="2025-09" db="UniProtKB">
        <authorList>
            <consortium name="Ensembl"/>
        </authorList>
    </citation>
    <scope>IDENTIFICATION</scope>
</reference>
<evidence type="ECO:0000259" key="9">
    <source>
        <dbReference type="PROSITE" id="PS50994"/>
    </source>
</evidence>
<dbReference type="PROSITE" id="PS50879">
    <property type="entry name" value="RNASE_H_1"/>
    <property type="match status" value="1"/>
</dbReference>
<accession>A0A4W3GWV8</accession>
<evidence type="ECO:0000256" key="5">
    <source>
        <dbReference type="ARBA" id="ARBA00022801"/>
    </source>
</evidence>
<dbReference type="Pfam" id="PF17921">
    <property type="entry name" value="Integrase_H2C2"/>
    <property type="match status" value="1"/>
</dbReference>
<proteinExistence type="predicted"/>
<organism evidence="10 11">
    <name type="scientific">Callorhinchus milii</name>
    <name type="common">Ghost shark</name>
    <dbReference type="NCBI Taxonomy" id="7868"/>
    <lineage>
        <taxon>Eukaryota</taxon>
        <taxon>Metazoa</taxon>
        <taxon>Chordata</taxon>
        <taxon>Craniata</taxon>
        <taxon>Vertebrata</taxon>
        <taxon>Chondrichthyes</taxon>
        <taxon>Holocephali</taxon>
        <taxon>Chimaeriformes</taxon>
        <taxon>Callorhinchidae</taxon>
        <taxon>Callorhinchus</taxon>
    </lineage>
</organism>
<dbReference type="PANTHER" id="PTHR41694:SF5">
    <property type="entry name" value="RIBONUCLEASE H"/>
    <property type="match status" value="1"/>
</dbReference>
<evidence type="ECO:0000313" key="11">
    <source>
        <dbReference type="Proteomes" id="UP000314986"/>
    </source>
</evidence>
<feature type="region of interest" description="Disordered" evidence="7">
    <location>
        <begin position="129"/>
        <end position="156"/>
    </location>
</feature>
<keyword evidence="1" id="KW-0808">Transferase</keyword>
<feature type="domain" description="Integrase catalytic" evidence="9">
    <location>
        <begin position="275"/>
        <end position="405"/>
    </location>
</feature>
<keyword evidence="3" id="KW-0540">Nuclease</keyword>
<dbReference type="PROSITE" id="PS50994">
    <property type="entry name" value="INTEGRASE"/>
    <property type="match status" value="1"/>
</dbReference>
<dbReference type="STRING" id="7868.ENSCMIP00000007452"/>
<dbReference type="GO" id="GO:0004523">
    <property type="term" value="F:RNA-DNA hybrid ribonuclease activity"/>
    <property type="evidence" value="ECO:0007669"/>
    <property type="project" value="InterPro"/>
</dbReference>
<evidence type="ECO:0000313" key="10">
    <source>
        <dbReference type="Ensembl" id="ENSCMIP00000007452.1"/>
    </source>
</evidence>
<dbReference type="Pfam" id="PF00075">
    <property type="entry name" value="RNase_H"/>
    <property type="match status" value="1"/>
</dbReference>
<evidence type="ECO:0000256" key="7">
    <source>
        <dbReference type="SAM" id="MobiDB-lite"/>
    </source>
</evidence>
<dbReference type="InterPro" id="IPR001584">
    <property type="entry name" value="Integrase_cat-core"/>
</dbReference>
<dbReference type="Proteomes" id="UP000314986">
    <property type="component" value="Unassembled WGS sequence"/>
</dbReference>
<dbReference type="GeneTree" id="ENSGT01010000223075"/>
<evidence type="ECO:0000256" key="2">
    <source>
        <dbReference type="ARBA" id="ARBA00022695"/>
    </source>
</evidence>
<evidence type="ECO:0000256" key="6">
    <source>
        <dbReference type="ARBA" id="ARBA00022918"/>
    </source>
</evidence>
<evidence type="ECO:0000256" key="3">
    <source>
        <dbReference type="ARBA" id="ARBA00022722"/>
    </source>
</evidence>
<keyword evidence="11" id="KW-1185">Reference proteome</keyword>
<keyword evidence="2" id="KW-0548">Nucleotidyltransferase</keyword>
<evidence type="ECO:0000259" key="8">
    <source>
        <dbReference type="PROSITE" id="PS50879"/>
    </source>
</evidence>
<dbReference type="InterPro" id="IPR012337">
    <property type="entry name" value="RNaseH-like_sf"/>
</dbReference>
<dbReference type="Gene3D" id="3.30.420.10">
    <property type="entry name" value="Ribonuclease H-like superfamily/Ribonuclease H"/>
    <property type="match status" value="2"/>
</dbReference>
<dbReference type="OMA" id="WAMRTPG"/>
<dbReference type="SUPFAM" id="SSF53098">
    <property type="entry name" value="Ribonuclease H-like"/>
    <property type="match status" value="2"/>
</dbReference>
<keyword evidence="6" id="KW-0695">RNA-directed DNA polymerase</keyword>
<dbReference type="GO" id="GO:0003676">
    <property type="term" value="F:nucleic acid binding"/>
    <property type="evidence" value="ECO:0007669"/>
    <property type="project" value="InterPro"/>
</dbReference>
<dbReference type="GO" id="GO:0015074">
    <property type="term" value="P:DNA integration"/>
    <property type="evidence" value="ECO:0007669"/>
    <property type="project" value="InterPro"/>
</dbReference>